<evidence type="ECO:0000256" key="2">
    <source>
        <dbReference type="ARBA" id="ARBA00009387"/>
    </source>
</evidence>
<comment type="similarity">
    <text evidence="1">Belongs to the transglycosylase Slt family.</text>
</comment>
<organism evidence="6 7">
    <name type="scientific">Sphingomonas aurea</name>
    <dbReference type="NCBI Taxonomy" id="3063994"/>
    <lineage>
        <taxon>Bacteria</taxon>
        <taxon>Pseudomonadati</taxon>
        <taxon>Pseudomonadota</taxon>
        <taxon>Alphaproteobacteria</taxon>
        <taxon>Sphingomonadales</taxon>
        <taxon>Sphingomonadaceae</taxon>
        <taxon>Sphingomonas</taxon>
    </lineage>
</organism>
<evidence type="ECO:0000256" key="1">
    <source>
        <dbReference type="ARBA" id="ARBA00007734"/>
    </source>
</evidence>
<evidence type="ECO:0000313" key="7">
    <source>
        <dbReference type="Proteomes" id="UP001230685"/>
    </source>
</evidence>
<dbReference type="PANTHER" id="PTHR37423:SF2">
    <property type="entry name" value="MEMBRANE-BOUND LYTIC MUREIN TRANSGLYCOSYLASE C"/>
    <property type="match status" value="1"/>
</dbReference>
<feature type="domain" description="Transglycosylase SLT" evidence="5">
    <location>
        <begin position="527"/>
        <end position="629"/>
    </location>
</feature>
<protein>
    <submittedName>
        <fullName evidence="6">Lytic transglycosylase domain-containing protein</fullName>
    </submittedName>
</protein>
<evidence type="ECO:0000256" key="3">
    <source>
        <dbReference type="ARBA" id="ARBA00022729"/>
    </source>
</evidence>
<evidence type="ECO:0000259" key="5">
    <source>
        <dbReference type="Pfam" id="PF01464"/>
    </source>
</evidence>
<accession>A0ABT9EHA4</accession>
<dbReference type="Proteomes" id="UP001230685">
    <property type="component" value="Unassembled WGS sequence"/>
</dbReference>
<dbReference type="InterPro" id="IPR023346">
    <property type="entry name" value="Lysozyme-like_dom_sf"/>
</dbReference>
<comment type="similarity">
    <text evidence="2">Belongs to the virb1 family.</text>
</comment>
<dbReference type="SUPFAM" id="SSF53955">
    <property type="entry name" value="Lysozyme-like"/>
    <property type="match status" value="1"/>
</dbReference>
<dbReference type="SUPFAM" id="SSF48435">
    <property type="entry name" value="Bacterial muramidases"/>
    <property type="match status" value="1"/>
</dbReference>
<feature type="signal peptide" evidence="4">
    <location>
        <begin position="1"/>
        <end position="23"/>
    </location>
</feature>
<reference evidence="6 7" key="1">
    <citation type="submission" date="2023-07" db="EMBL/GenBank/DDBJ databases">
        <authorList>
            <person name="Kim M.K."/>
        </authorList>
    </citation>
    <scope>NUCLEOTIDE SEQUENCE [LARGE SCALE GENOMIC DNA]</scope>
    <source>
        <strain evidence="6 7">KR1UV-12</strain>
    </source>
</reference>
<dbReference type="CDD" id="cd13401">
    <property type="entry name" value="Slt70-like"/>
    <property type="match status" value="1"/>
</dbReference>
<name>A0ABT9EHA4_9SPHN</name>
<keyword evidence="3 4" id="KW-0732">Signal</keyword>
<dbReference type="PANTHER" id="PTHR37423">
    <property type="entry name" value="SOLUBLE LYTIC MUREIN TRANSGLYCOSYLASE-RELATED"/>
    <property type="match status" value="1"/>
</dbReference>
<gene>
    <name evidence="6" type="ORF">Q5H91_03945</name>
</gene>
<dbReference type="InterPro" id="IPR008939">
    <property type="entry name" value="Lytic_TGlycosylase_superhlx_U"/>
</dbReference>
<comment type="caution">
    <text evidence="6">The sequence shown here is derived from an EMBL/GenBank/DDBJ whole genome shotgun (WGS) entry which is preliminary data.</text>
</comment>
<keyword evidence="7" id="KW-1185">Reference proteome</keyword>
<dbReference type="Gene3D" id="1.10.530.10">
    <property type="match status" value="1"/>
</dbReference>
<proteinExistence type="inferred from homology"/>
<feature type="chain" id="PRO_5047374561" evidence="4">
    <location>
        <begin position="24"/>
        <end position="689"/>
    </location>
</feature>
<dbReference type="RefSeq" id="WP_305171909.1">
    <property type="nucleotide sequence ID" value="NZ_JAUUDS010000001.1"/>
</dbReference>
<evidence type="ECO:0000256" key="4">
    <source>
        <dbReference type="SAM" id="SignalP"/>
    </source>
</evidence>
<dbReference type="Gene3D" id="1.25.20.10">
    <property type="entry name" value="Bacterial muramidases"/>
    <property type="match status" value="1"/>
</dbReference>
<dbReference type="InterPro" id="IPR008258">
    <property type="entry name" value="Transglycosylase_SLT_dom_1"/>
</dbReference>
<dbReference type="Pfam" id="PF01464">
    <property type="entry name" value="SLT"/>
    <property type="match status" value="1"/>
</dbReference>
<evidence type="ECO:0000313" key="6">
    <source>
        <dbReference type="EMBL" id="MDP1026354.1"/>
    </source>
</evidence>
<dbReference type="EMBL" id="JAUUDS010000001">
    <property type="protein sequence ID" value="MDP1026354.1"/>
    <property type="molecule type" value="Genomic_DNA"/>
</dbReference>
<sequence>MIAPMKSGVLLAMLVGTSALPDAATPAGQEAAPLDGWLTQLAGRPQAPTPVSPVAVQQGRPANLLPPAPANSGAIAAAIAQWRALQQTDALPFDSYANFIVQHPGWPGEAANRRAAERQAGLGSGSPGNIAAFFRRYPPSTDAGRVAQARALLATGDLAGANAAARAAWRGGTLATADESAVLTGFPGALTAADHDARMDALLWQANLGGAARQLALVSPSRRPVFEARLAFRSKAANAAELSAATQALYANDPGYIADRATWMRNSLDPSVRSYLAQPRRLATLPGNVEKWYEVLLVNARGAAADNQWQLAYDIARQIDDAYPTGTDISKKPYGERDDYTSLAWLAGQTALKQLNRPADAMVMFDRYARAIQSPQTRAKGYYWAGRAAEAAGKPAEAADYFGQAAAYRDSYYGQLAAERTGRPLVAPPAVPALAVTPADRMAFAGRETVQAARFLANVGDWRDQTAFVRQIAADASTESDHLLAAELSRQIGRPDLAVMVGRSALVNGLSDYSAAGFPTVPVPAGYESNWTIIHAIARQESQFDRAAVSSAGARGLMQLMPATAREQGGKIGLSFTPEQLSSDPFISIQLGSSYFSRVYANYNSYPLTIAAYNAGGGNVNKWLRQFGDPRTGQIDMVDWVEAIPFGETRNYVQRVLENAVVYDLMNPGRSRSQGQARLSWYLGKNRPG</sequence>